<dbReference type="Proteomes" id="UP001284033">
    <property type="component" value="Unassembled WGS sequence"/>
</dbReference>
<keyword evidence="2" id="KW-0229">DNA integration</keyword>
<comment type="similarity">
    <text evidence="1">Belongs to the 'phage' integrase family.</text>
</comment>
<dbReference type="GO" id="GO:0006310">
    <property type="term" value="P:DNA recombination"/>
    <property type="evidence" value="ECO:0007669"/>
    <property type="project" value="UniProtKB-KW"/>
</dbReference>
<dbReference type="Gene3D" id="1.10.150.130">
    <property type="match status" value="1"/>
</dbReference>
<evidence type="ECO:0000256" key="1">
    <source>
        <dbReference type="ARBA" id="ARBA00008857"/>
    </source>
</evidence>
<protein>
    <submittedName>
        <fullName evidence="8">Tyrosine-type recombinase/integrase</fullName>
    </submittedName>
</protein>
<evidence type="ECO:0000259" key="6">
    <source>
        <dbReference type="PROSITE" id="PS51898"/>
    </source>
</evidence>
<dbReference type="SUPFAM" id="SSF56349">
    <property type="entry name" value="DNA breaking-rejoining enzymes"/>
    <property type="match status" value="1"/>
</dbReference>
<gene>
    <name evidence="8" type="ORF">PG303_09255</name>
</gene>
<sequence>MLYKTGLKAQKCTNSISATPNVQHFNLDEMENYWTNPKVKHYPLETGKDWYVWFRFNGGNPIRVKQGLNQIPEFEERLQEAYAMADVIRERLESGWVPQSAKVRVKRINLIDAVIFGFEEKKKTLSKNSIDNFRSSVNFFIEAVKELKYHRMQVSSFERIQAKEVLEHLKNEKGWSNKTYNKHLGFLRSVFHEILDADYIKSNPFRDIKNLKVLKKEANVPPTNEEMKAISNALQDYCFGFYVFCSTIYYCGIRPAELVQMKVSMLDLDNELINLPAEITKTDADRVVPISENLKSLFSKFDLSNPHNYLFGTCVPNGGRHGIKNRYFEPNEFKVKEDTANKLWRKLIKDGLGIDKNMYSLKHKGADDKILAGMPIETIQAIFGHSTQKMTERYARIMKLQRFEEAKKIKLPSF</sequence>
<dbReference type="RefSeq" id="WP_214192797.1">
    <property type="nucleotide sequence ID" value="NZ_JAGFUE010000007.1"/>
</dbReference>
<keyword evidence="4" id="KW-0233">DNA recombination</keyword>
<evidence type="ECO:0000256" key="4">
    <source>
        <dbReference type="ARBA" id="ARBA00023172"/>
    </source>
</evidence>
<evidence type="ECO:0000313" key="9">
    <source>
        <dbReference type="Proteomes" id="UP001284033"/>
    </source>
</evidence>
<dbReference type="InterPro" id="IPR044068">
    <property type="entry name" value="CB"/>
</dbReference>
<dbReference type="PANTHER" id="PTHR30349">
    <property type="entry name" value="PHAGE INTEGRASE-RELATED"/>
    <property type="match status" value="1"/>
</dbReference>
<name>A0AAP6HF43_RIEAN</name>
<comment type="caution">
    <text evidence="8">The sequence shown here is derived from an EMBL/GenBank/DDBJ whole genome shotgun (WGS) entry which is preliminary data.</text>
</comment>
<feature type="domain" description="Tyr recombinase" evidence="6">
    <location>
        <begin position="217"/>
        <end position="408"/>
    </location>
</feature>
<dbReference type="PANTHER" id="PTHR30349:SF41">
    <property type="entry name" value="INTEGRASE_RECOMBINASE PROTEIN MJ0367-RELATED"/>
    <property type="match status" value="1"/>
</dbReference>
<dbReference type="Pfam" id="PF00589">
    <property type="entry name" value="Phage_integrase"/>
    <property type="match status" value="1"/>
</dbReference>
<dbReference type="InterPro" id="IPR013762">
    <property type="entry name" value="Integrase-like_cat_sf"/>
</dbReference>
<evidence type="ECO:0000256" key="3">
    <source>
        <dbReference type="ARBA" id="ARBA00023125"/>
    </source>
</evidence>
<dbReference type="AlphaFoldDB" id="A0AAP6HF43"/>
<dbReference type="InterPro" id="IPR050090">
    <property type="entry name" value="Tyrosine_recombinase_XerCD"/>
</dbReference>
<dbReference type="GO" id="GO:0003677">
    <property type="term" value="F:DNA binding"/>
    <property type="evidence" value="ECO:0007669"/>
    <property type="project" value="UniProtKB-UniRule"/>
</dbReference>
<dbReference type="InterPro" id="IPR011010">
    <property type="entry name" value="DNA_brk_join_enz"/>
</dbReference>
<dbReference type="PROSITE" id="PS51900">
    <property type="entry name" value="CB"/>
    <property type="match status" value="1"/>
</dbReference>
<dbReference type="InterPro" id="IPR010998">
    <property type="entry name" value="Integrase_recombinase_N"/>
</dbReference>
<dbReference type="EMBL" id="JAQZHK010000008">
    <property type="protein sequence ID" value="MDY3513399.1"/>
    <property type="molecule type" value="Genomic_DNA"/>
</dbReference>
<dbReference type="InterPro" id="IPR002104">
    <property type="entry name" value="Integrase_catalytic"/>
</dbReference>
<keyword evidence="3 5" id="KW-0238">DNA-binding</keyword>
<dbReference type="GO" id="GO:0015074">
    <property type="term" value="P:DNA integration"/>
    <property type="evidence" value="ECO:0007669"/>
    <property type="project" value="UniProtKB-KW"/>
</dbReference>
<evidence type="ECO:0000256" key="5">
    <source>
        <dbReference type="PROSITE-ProRule" id="PRU01248"/>
    </source>
</evidence>
<proteinExistence type="inferred from homology"/>
<accession>A0AAP6HF43</accession>
<dbReference type="PROSITE" id="PS51898">
    <property type="entry name" value="TYR_RECOMBINASE"/>
    <property type="match status" value="1"/>
</dbReference>
<evidence type="ECO:0000313" key="8">
    <source>
        <dbReference type="EMBL" id="MDY3513399.1"/>
    </source>
</evidence>
<reference evidence="8" key="1">
    <citation type="submission" date="2023-01" db="EMBL/GenBank/DDBJ databases">
        <title>Genome-based studies on antimicrobial resistance profiles of Riemerella anatipestifer in China, 1994 to 2021.</title>
        <authorList>
            <person name="Yang Z."/>
            <person name="Zhu D."/>
        </authorList>
    </citation>
    <scope>NUCLEOTIDE SEQUENCE</scope>
    <source>
        <strain evidence="8">RCAD1218</strain>
    </source>
</reference>
<evidence type="ECO:0000259" key="7">
    <source>
        <dbReference type="PROSITE" id="PS51900"/>
    </source>
</evidence>
<organism evidence="8 9">
    <name type="scientific">Riemerella anatipestifer</name>
    <name type="common">Moraxella anatipestifer</name>
    <dbReference type="NCBI Taxonomy" id="34085"/>
    <lineage>
        <taxon>Bacteria</taxon>
        <taxon>Pseudomonadati</taxon>
        <taxon>Bacteroidota</taxon>
        <taxon>Flavobacteriia</taxon>
        <taxon>Flavobacteriales</taxon>
        <taxon>Weeksellaceae</taxon>
        <taxon>Riemerella</taxon>
    </lineage>
</organism>
<dbReference type="Gene3D" id="1.10.443.10">
    <property type="entry name" value="Intergrase catalytic core"/>
    <property type="match status" value="1"/>
</dbReference>
<feature type="domain" description="Core-binding (CB)" evidence="7">
    <location>
        <begin position="82"/>
        <end position="195"/>
    </location>
</feature>
<evidence type="ECO:0000256" key="2">
    <source>
        <dbReference type="ARBA" id="ARBA00022908"/>
    </source>
</evidence>